<reference evidence="2 3" key="1">
    <citation type="submission" date="2021-03" db="EMBL/GenBank/DDBJ databases">
        <title>Antimicrobial resistance genes in bacteria isolated from Japanese honey, and their potential for conferring macrolide and lincosamide resistance in the American foulbrood pathogen Paenibacillus larvae.</title>
        <authorList>
            <person name="Okamoto M."/>
            <person name="Kumagai M."/>
            <person name="Kanamori H."/>
            <person name="Takamatsu D."/>
        </authorList>
    </citation>
    <scope>NUCLEOTIDE SEQUENCE [LARGE SCALE GENOMIC DNA]</scope>
    <source>
        <strain evidence="2 3">J34TS1</strain>
    </source>
</reference>
<evidence type="ECO:0000313" key="2">
    <source>
        <dbReference type="EMBL" id="GIO46115.1"/>
    </source>
</evidence>
<evidence type="ECO:0000259" key="1">
    <source>
        <dbReference type="PROSITE" id="PS51186"/>
    </source>
</evidence>
<dbReference type="PANTHER" id="PTHR43792">
    <property type="entry name" value="GNAT FAMILY, PUTATIVE (AFU_ORTHOLOGUE AFUA_3G00765)-RELATED-RELATED"/>
    <property type="match status" value="1"/>
</dbReference>
<dbReference type="SUPFAM" id="SSF55729">
    <property type="entry name" value="Acyl-CoA N-acyltransferases (Nat)"/>
    <property type="match status" value="1"/>
</dbReference>
<dbReference type="InterPro" id="IPR016181">
    <property type="entry name" value="Acyl_CoA_acyltransferase"/>
</dbReference>
<organism evidence="2 3">
    <name type="scientific">Paenibacillus azoreducens</name>
    <dbReference type="NCBI Taxonomy" id="116718"/>
    <lineage>
        <taxon>Bacteria</taxon>
        <taxon>Bacillati</taxon>
        <taxon>Bacillota</taxon>
        <taxon>Bacilli</taxon>
        <taxon>Bacillales</taxon>
        <taxon>Paenibacillaceae</taxon>
        <taxon>Paenibacillus</taxon>
    </lineage>
</organism>
<protein>
    <recommendedName>
        <fullName evidence="1">N-acetyltransferase domain-containing protein</fullName>
    </recommendedName>
</protein>
<dbReference type="Gene3D" id="3.40.630.30">
    <property type="match status" value="1"/>
</dbReference>
<dbReference type="EMBL" id="BORT01000002">
    <property type="protein sequence ID" value="GIO46115.1"/>
    <property type="molecule type" value="Genomic_DNA"/>
</dbReference>
<dbReference type="Proteomes" id="UP000682811">
    <property type="component" value="Unassembled WGS sequence"/>
</dbReference>
<dbReference type="PROSITE" id="PS51186">
    <property type="entry name" value="GNAT"/>
    <property type="match status" value="1"/>
</dbReference>
<keyword evidence="3" id="KW-1185">Reference proteome</keyword>
<accession>A0A919YBT2</accession>
<dbReference type="InterPro" id="IPR000182">
    <property type="entry name" value="GNAT_dom"/>
</dbReference>
<sequence length="183" mass="21311">MKICGENVVLTKILAEDLEFLIRIETDESLWSFEESVKSEEEAREEYLQKLEEDEGESYDFIIRLAGDPEGTPIGIAQIWSYVDFRRSWEIGFAVLPEYGGRGYGSEAAKLLLQFGFEQLDAHKIVGMCNSKNDRSAALMERIGMTREGVFKEELFWNDEWTDQYYFSILEREYRQSEAAHMD</sequence>
<name>A0A919YBT2_9BACL</name>
<evidence type="ECO:0000313" key="3">
    <source>
        <dbReference type="Proteomes" id="UP000682811"/>
    </source>
</evidence>
<dbReference type="PANTHER" id="PTHR43792:SF1">
    <property type="entry name" value="N-ACETYLTRANSFERASE DOMAIN-CONTAINING PROTEIN"/>
    <property type="match status" value="1"/>
</dbReference>
<gene>
    <name evidence="2" type="ORF">J34TS1_08800</name>
</gene>
<dbReference type="AlphaFoldDB" id="A0A919YBT2"/>
<dbReference type="GO" id="GO:0016747">
    <property type="term" value="F:acyltransferase activity, transferring groups other than amino-acyl groups"/>
    <property type="evidence" value="ECO:0007669"/>
    <property type="project" value="InterPro"/>
</dbReference>
<dbReference type="RefSeq" id="WP_212977162.1">
    <property type="nucleotide sequence ID" value="NZ_AP025343.1"/>
</dbReference>
<dbReference type="CDD" id="cd04301">
    <property type="entry name" value="NAT_SF"/>
    <property type="match status" value="1"/>
</dbReference>
<dbReference type="InterPro" id="IPR051531">
    <property type="entry name" value="N-acetyltransferase"/>
</dbReference>
<dbReference type="Pfam" id="PF13302">
    <property type="entry name" value="Acetyltransf_3"/>
    <property type="match status" value="1"/>
</dbReference>
<proteinExistence type="predicted"/>
<feature type="domain" description="N-acetyltransferase" evidence="1">
    <location>
        <begin position="8"/>
        <end position="172"/>
    </location>
</feature>
<comment type="caution">
    <text evidence="2">The sequence shown here is derived from an EMBL/GenBank/DDBJ whole genome shotgun (WGS) entry which is preliminary data.</text>
</comment>